<dbReference type="SUPFAM" id="SSF48371">
    <property type="entry name" value="ARM repeat"/>
    <property type="match status" value="1"/>
</dbReference>
<evidence type="ECO:0008006" key="6">
    <source>
        <dbReference type="Google" id="ProtNLM"/>
    </source>
</evidence>
<dbReference type="InterPro" id="IPR016024">
    <property type="entry name" value="ARM-type_fold"/>
</dbReference>
<feature type="compositionally biased region" description="Pro residues" evidence="3">
    <location>
        <begin position="324"/>
        <end position="333"/>
    </location>
</feature>
<organism evidence="4 5">
    <name type="scientific">Caulochytrium protostelioides</name>
    <dbReference type="NCBI Taxonomy" id="1555241"/>
    <lineage>
        <taxon>Eukaryota</taxon>
        <taxon>Fungi</taxon>
        <taxon>Fungi incertae sedis</taxon>
        <taxon>Chytridiomycota</taxon>
        <taxon>Chytridiomycota incertae sedis</taxon>
        <taxon>Chytridiomycetes</taxon>
        <taxon>Caulochytriales</taxon>
        <taxon>Caulochytriaceae</taxon>
        <taxon>Caulochytrium</taxon>
    </lineage>
</organism>
<feature type="repeat" description="Pumilio" evidence="2">
    <location>
        <begin position="585"/>
        <end position="620"/>
    </location>
</feature>
<feature type="compositionally biased region" description="Low complexity" evidence="3">
    <location>
        <begin position="750"/>
        <end position="760"/>
    </location>
</feature>
<dbReference type="GO" id="GO:0010608">
    <property type="term" value="P:post-transcriptional regulation of gene expression"/>
    <property type="evidence" value="ECO:0007669"/>
    <property type="project" value="TreeGrafter"/>
</dbReference>
<dbReference type="SMART" id="SM00025">
    <property type="entry name" value="Pumilio"/>
    <property type="match status" value="4"/>
</dbReference>
<accession>A0A4P9XCP5</accession>
<feature type="compositionally biased region" description="Pro residues" evidence="3">
    <location>
        <begin position="924"/>
        <end position="934"/>
    </location>
</feature>
<sequence>MSHPASSFLRMPLDRHDQVAEPANPQVHDRASASQATRLPPLPPLGPTLPAPAMNVNRRMNIGTDLHMNHRSLAMGRRDDAMHAYAAAPWAAEAWTPAPRLPDATLSAADDPAPHGEASHAATPNPFLATPPPPSSMGRVRSTDAMAAWPPRPPPMLHAAAPSPARSDAAPFAFDLWQACGPDRADESRAARRGPSALSPPRQAMPPPHHALPPTPTMHRIRKIDGSLPASMSRQPTAPSPSQKPPGAAARQTAPMAPSGTQDGSAASCCSPSAYGDAGGTAPPPRTPAPGHQGISWLPTPPHAATPPASGGPATPYAFGGPPSAQPPPPPQGSAPAGSDDRSVLLPTPCHTPPRLRSAAAAAAGSGPPPPPALALPAPLTATPAPVARPVLPLGHSVPPTAAAPPPAPAALTPSTPRDRASPAHAAPVPATPPSRSIAAASRATPGTARRSPPRAAALPPSAAHRLASPCRGRALPRPRHEGAARPAGHPPPPPPTSLPTTASAAAAVATASLTPAHPHTHHSHHPQAHPHGALGPFTIPPAKHQILPWARDATGCRALQRWMGLGEPQFTAADLRMIVGMLTATRGALTRLMMDRYGNYFCQKVLARAPPRLRLRLVAALAPAPAPAPASTGERTAVSGAPGPPTPSSASPASTNRGVRRGSGGGGRAGRGAPVEHHASTTGETDVPPTLGDVCCCPHGTRAVQHLVGLLAAPCDPVDEAGGGRLTDLAADDSEDGRRLSSGSGSGSGASSSRSSVVSQTPALRHAAGGRDDRGPWRAETLAHSKARALFCRLLVPHVGRAVRDAHGTHVIRAVVGAFPPPPLQHLTPIKMARFASALRESGAVGSVDVRGGGGDPPNRKALRMVGGDTEFVFAAIAADVVRVACHRQGCCVVQRCLDAPASLGAVVAKTRPGGGRLGEPPSGGPPSPPPQDPVRNALAQLRLRDALVRAIIAVSAQIAGDPYGNYVVQYVIDHPTLPHVLAEIDARPPGSAAAYGSQRRAAALTRAQMLTRAQVLDGIATELLRPEAPGGFRALCEGKCSSNVVERLLRRCAESVRPPTDAPDAPSPCGDADARMTLVRLVEDGLLAIPSAGSMASSASSPSPSPSSSASSMHSAGIRSGARSAASGAVSSGLAALATHDYGNYVVQTALDVTVLASGMGEMDPPQHAQDAPIRDALERAGRALVTRLIEGGVPLAGSPFTTMPGPLMGPLPGTMAMTMAMAAPSPSASQTSSPNTLHHFVLPGGLGGLGGLALHPAATCGGHLGGPRRRSSSSMTASTTASIAASVSATALSSPYGFPTSHAHTPSERPLLTGLEKPPALLSLGAAEALSCRHVSAKLAAATHVLAQRDRDRARTCLPYVALPMPVSLPVTMGMAMTLPAVPMTLPPPSHLGYGGTGHLGLSGSAGLAMGGHGSLCFISPPPEYGAHEGCGQAAATGITPFGTGQRHSEYDYAGHAMGETSSGYRSLVSGESLVSSDLLSHVASEEGSPESDDSGNEPTMPLLDFLDDD</sequence>
<dbReference type="InterPro" id="IPR001313">
    <property type="entry name" value="Pumilio_RNA-bd_rpt"/>
</dbReference>
<feature type="compositionally biased region" description="Low complexity" evidence="3">
    <location>
        <begin position="499"/>
        <end position="518"/>
    </location>
</feature>
<dbReference type="Pfam" id="PF00806">
    <property type="entry name" value="PUF"/>
    <property type="match status" value="4"/>
</dbReference>
<dbReference type="OrthoDB" id="668540at2759"/>
<evidence type="ECO:0000256" key="3">
    <source>
        <dbReference type="SAM" id="MobiDB-lite"/>
    </source>
</evidence>
<proteinExistence type="predicted"/>
<feature type="region of interest" description="Disordered" evidence="3">
    <location>
        <begin position="104"/>
        <end position="141"/>
    </location>
</feature>
<dbReference type="EMBL" id="ML014126">
    <property type="protein sequence ID" value="RKP03234.1"/>
    <property type="molecule type" value="Genomic_DNA"/>
</dbReference>
<dbReference type="Gene3D" id="1.25.10.10">
    <property type="entry name" value="Leucine-rich Repeat Variant"/>
    <property type="match status" value="2"/>
</dbReference>
<dbReference type="GO" id="GO:0003729">
    <property type="term" value="F:mRNA binding"/>
    <property type="evidence" value="ECO:0007669"/>
    <property type="project" value="TreeGrafter"/>
</dbReference>
<feature type="compositionally biased region" description="Pro residues" evidence="3">
    <location>
        <begin position="203"/>
        <end position="216"/>
    </location>
</feature>
<feature type="compositionally biased region" description="Low complexity" evidence="3">
    <location>
        <begin position="649"/>
        <end position="658"/>
    </location>
</feature>
<feature type="region of interest" description="Disordered" evidence="3">
    <location>
        <begin position="912"/>
        <end position="935"/>
    </location>
</feature>
<dbReference type="PANTHER" id="PTHR12537:SF13">
    <property type="entry name" value="PUMILIO HOMOLOGY DOMAIN FAMILY MEMBER 4"/>
    <property type="match status" value="1"/>
</dbReference>
<feature type="region of interest" description="Disordered" evidence="3">
    <location>
        <begin position="398"/>
        <end position="541"/>
    </location>
</feature>
<feature type="region of interest" description="Disordered" evidence="3">
    <location>
        <begin position="625"/>
        <end position="691"/>
    </location>
</feature>
<feature type="compositionally biased region" description="Basic residues" evidence="3">
    <location>
        <begin position="519"/>
        <end position="529"/>
    </location>
</feature>
<feature type="compositionally biased region" description="Pro residues" evidence="3">
    <location>
        <begin position="40"/>
        <end position="50"/>
    </location>
</feature>
<feature type="compositionally biased region" description="Low complexity" evidence="3">
    <location>
        <begin position="353"/>
        <end position="366"/>
    </location>
</feature>
<dbReference type="GO" id="GO:0005737">
    <property type="term" value="C:cytoplasm"/>
    <property type="evidence" value="ECO:0007669"/>
    <property type="project" value="TreeGrafter"/>
</dbReference>
<name>A0A4P9XCP5_9FUNG</name>
<gene>
    <name evidence="4" type="ORF">CXG81DRAFT_17190</name>
</gene>
<feature type="region of interest" description="Disordered" evidence="3">
    <location>
        <begin position="1094"/>
        <end position="1118"/>
    </location>
</feature>
<feature type="compositionally biased region" description="Polar residues" evidence="3">
    <location>
        <begin position="259"/>
        <end position="271"/>
    </location>
</feature>
<reference evidence="5" key="1">
    <citation type="journal article" date="2018" name="Nat. Microbiol.">
        <title>Leveraging single-cell genomics to expand the fungal tree of life.</title>
        <authorList>
            <person name="Ahrendt S.R."/>
            <person name="Quandt C.A."/>
            <person name="Ciobanu D."/>
            <person name="Clum A."/>
            <person name="Salamov A."/>
            <person name="Andreopoulos B."/>
            <person name="Cheng J.F."/>
            <person name="Woyke T."/>
            <person name="Pelin A."/>
            <person name="Henrissat B."/>
            <person name="Reynolds N.K."/>
            <person name="Benny G.L."/>
            <person name="Smith M.E."/>
            <person name="James T.Y."/>
            <person name="Grigoriev I.V."/>
        </authorList>
    </citation>
    <scope>NUCLEOTIDE SEQUENCE [LARGE SCALE GENOMIC DNA]</scope>
    <source>
        <strain evidence="5">ATCC 52028</strain>
    </source>
</reference>
<protein>
    <recommendedName>
        <fullName evidence="6">PUM-HD domain-containing protein</fullName>
    </recommendedName>
</protein>
<evidence type="ECO:0000256" key="2">
    <source>
        <dbReference type="PROSITE-ProRule" id="PRU00317"/>
    </source>
</evidence>
<keyword evidence="1" id="KW-0677">Repeat</keyword>
<evidence type="ECO:0000313" key="4">
    <source>
        <dbReference type="EMBL" id="RKP03234.1"/>
    </source>
</evidence>
<feature type="region of interest" description="Disordered" evidence="3">
    <location>
        <begin position="1482"/>
        <end position="1513"/>
    </location>
</feature>
<feature type="compositionally biased region" description="Low complexity" evidence="3">
    <location>
        <begin position="423"/>
        <end position="470"/>
    </location>
</feature>
<feature type="region of interest" description="Disordered" evidence="3">
    <location>
        <begin position="21"/>
        <end position="54"/>
    </location>
</feature>
<dbReference type="Proteomes" id="UP000274922">
    <property type="component" value="Unassembled WGS sequence"/>
</dbReference>
<evidence type="ECO:0000313" key="5">
    <source>
        <dbReference type="Proteomes" id="UP000274922"/>
    </source>
</evidence>
<dbReference type="PROSITE" id="PS50302">
    <property type="entry name" value="PUM"/>
    <property type="match status" value="1"/>
</dbReference>
<feature type="compositionally biased region" description="Pro residues" evidence="3">
    <location>
        <begin position="489"/>
        <end position="498"/>
    </location>
</feature>
<dbReference type="PANTHER" id="PTHR12537">
    <property type="entry name" value="RNA BINDING PROTEIN PUMILIO-RELATED"/>
    <property type="match status" value="1"/>
</dbReference>
<feature type="compositionally biased region" description="Gly residues" evidence="3">
    <location>
        <begin position="662"/>
        <end position="671"/>
    </location>
</feature>
<keyword evidence="5" id="KW-1185">Reference proteome</keyword>
<dbReference type="InterPro" id="IPR011989">
    <property type="entry name" value="ARM-like"/>
</dbReference>
<feature type="region of interest" description="Disordered" evidence="3">
    <location>
        <begin position="184"/>
        <end position="378"/>
    </location>
</feature>
<feature type="compositionally biased region" description="Low complexity" evidence="3">
    <location>
        <begin position="306"/>
        <end position="323"/>
    </location>
</feature>
<feature type="region of interest" description="Disordered" evidence="3">
    <location>
        <begin position="727"/>
        <end position="778"/>
    </location>
</feature>
<evidence type="ECO:0000256" key="1">
    <source>
        <dbReference type="ARBA" id="ARBA00022737"/>
    </source>
</evidence>
<dbReference type="STRING" id="1555241.A0A4P9XCP5"/>